<dbReference type="PROSITE" id="PS50235">
    <property type="entry name" value="USP_3"/>
    <property type="match status" value="1"/>
</dbReference>
<evidence type="ECO:0000313" key="6">
    <source>
        <dbReference type="EMBL" id="CAF0784898.1"/>
    </source>
</evidence>
<dbReference type="InterPro" id="IPR008978">
    <property type="entry name" value="HSP20-like_chaperone"/>
</dbReference>
<dbReference type="EMBL" id="CAJNOK010000951">
    <property type="protein sequence ID" value="CAF0784898.1"/>
    <property type="molecule type" value="Genomic_DNA"/>
</dbReference>
<dbReference type="AlphaFoldDB" id="A0A8S2CRL7"/>
<proteinExistence type="predicted"/>
<evidence type="ECO:0000313" key="7">
    <source>
        <dbReference type="EMBL" id="CAF3566986.1"/>
    </source>
</evidence>
<dbReference type="InterPro" id="IPR001394">
    <property type="entry name" value="Peptidase_C19_UCH"/>
</dbReference>
<dbReference type="Gene3D" id="2.60.40.790">
    <property type="match status" value="1"/>
</dbReference>
<dbReference type="Proteomes" id="UP000682733">
    <property type="component" value="Unassembled WGS sequence"/>
</dbReference>
<organism evidence="6 8">
    <name type="scientific">Didymodactylos carnosus</name>
    <dbReference type="NCBI Taxonomy" id="1234261"/>
    <lineage>
        <taxon>Eukaryota</taxon>
        <taxon>Metazoa</taxon>
        <taxon>Spiralia</taxon>
        <taxon>Gnathifera</taxon>
        <taxon>Rotifera</taxon>
        <taxon>Eurotatoria</taxon>
        <taxon>Bdelloidea</taxon>
        <taxon>Philodinida</taxon>
        <taxon>Philodinidae</taxon>
        <taxon>Didymodactylos</taxon>
    </lineage>
</organism>
<reference evidence="6" key="1">
    <citation type="submission" date="2021-02" db="EMBL/GenBank/DDBJ databases">
        <authorList>
            <person name="Nowell W R."/>
        </authorList>
    </citation>
    <scope>NUCLEOTIDE SEQUENCE</scope>
</reference>
<sequence>MDESLSRSFDFEDCENRVLVKLYANDQLELKDIDFEIDSDVLGVSTPTSEKWYFQLFGHIYPDKTEINTDKNNTQTSISITLYKQQPRVVWHTLHSLSSIPITPQRHSVHTGISSDRHYDTSSTETATTTVTNSTFLLNDHNSEQLDATTHFYELQFKKMESEISGETDATITTNFHIKKVEILSVRFTETNFIVNFQSCDEQFLQFHSSTTNFLNPQTKFKLLVRVKERIIPEQCTWKLTLTSIEIKLVKENLGRWQKLIASEYDEQTTKSQFPTFLSTQPFTMSTPPSLSSSTTTTVTPSKVSIALPAPALRASTTNEFKSLYSTGRDTSLRTTASAEGYTGIYNPANSCFMNAAIQCLANTRELRDYFQRCYYPLEINKTNPLGMKGAMVEEFGVLMDNLWSGKYNYTSANKLRVVAQRHQEFVSNGQHDAQELLTILLDALHEDLNRVKIKPNVPAVEDQGRPDSVIADEYWQGYLSRNDSIIVQLFTGQFKSKTKCPQCNKESVTFDPFTSLSVPLPKRTAVDTIVTYRTEGKQPIKYRILMSYDGLIHELKSILSLKCGLHPTKMCAYRLRNNNRLVDYLKDDDRVSVNNFSWNTNDIIYITEALTSEECNNEKIVRLTFYPRVFKSNDFILPCAFCQMQLNPHIKPKCCTGCYAKFYCDDFHQLDCFDYVGQPFIVTLPKSKLTYENVVDEINFYSKYYLDITVQNGNGNFEQNNSDLEIDDDEEDDENFNDIENTDWPTLKSTLTSQDSWSICRIGDYLATQQQCQKKKRRHNYQTSNGKEKIQKKTNHNSGRMMIDEIDDDDEGYDILDDMLNKPLYRLSPQNTSLSIKPIVEAGDNADSILQSHCIYTIDWYTDNSPDSPLKVLSSKHLDGVNNLIEDHSLQETVSGDQDITLQQCLSMFIEPEVLGVDDKWYCPHCKEFIQAIKQMSVWRLPPILIIHLKRFKYYHGTFGYMSDTRAKIDTNVKCPVRTQRDLNMAPYCSSTDMNDQNITRSRYDLFAMVNHRGTAWFGHYTAYARLLASNDSAKTEIGWRNFDDEQVSTLPENKDLVRSDAYVLFYRHRYQTVTYPQFLEQQQNSVVIDSTAPLQSHLSLNHNGKNHFFDDHASTQRTKDASMTDIDDLIK</sequence>
<dbReference type="Pfam" id="PF00443">
    <property type="entry name" value="UCH"/>
    <property type="match status" value="1"/>
</dbReference>
<dbReference type="InterPro" id="IPR038765">
    <property type="entry name" value="Papain-like_cys_pep_sf"/>
</dbReference>
<dbReference type="InterPro" id="IPR018200">
    <property type="entry name" value="USP_CS"/>
</dbReference>
<feature type="compositionally biased region" description="Acidic residues" evidence="3">
    <location>
        <begin position="725"/>
        <end position="741"/>
    </location>
</feature>
<dbReference type="InterPro" id="IPR028889">
    <property type="entry name" value="USP"/>
</dbReference>
<dbReference type="InterPro" id="IPR007052">
    <property type="entry name" value="CS_dom"/>
</dbReference>
<evidence type="ECO:0000256" key="1">
    <source>
        <dbReference type="ARBA" id="ARBA00000707"/>
    </source>
</evidence>
<feature type="region of interest" description="Disordered" evidence="3">
    <location>
        <begin position="720"/>
        <end position="741"/>
    </location>
</feature>
<dbReference type="PANTHER" id="PTHR21646:SF74">
    <property type="entry name" value="UBIQUITIN CARBOXYL-TERMINAL HYDROLASE 19"/>
    <property type="match status" value="1"/>
</dbReference>
<accession>A0A8S2CRL7</accession>
<dbReference type="GO" id="GO:0004843">
    <property type="term" value="F:cysteine-type deubiquitinase activity"/>
    <property type="evidence" value="ECO:0007669"/>
    <property type="project" value="UniProtKB-EC"/>
</dbReference>
<evidence type="ECO:0000313" key="8">
    <source>
        <dbReference type="Proteomes" id="UP000677228"/>
    </source>
</evidence>
<evidence type="ECO:0000256" key="2">
    <source>
        <dbReference type="ARBA" id="ARBA00012759"/>
    </source>
</evidence>
<comment type="caution">
    <text evidence="6">The sequence shown here is derived from an EMBL/GenBank/DDBJ whole genome shotgun (WGS) entry which is preliminary data.</text>
</comment>
<dbReference type="SUPFAM" id="SSF49764">
    <property type="entry name" value="HSP20-like chaperones"/>
    <property type="match status" value="2"/>
</dbReference>
<dbReference type="Proteomes" id="UP000677228">
    <property type="component" value="Unassembled WGS sequence"/>
</dbReference>
<dbReference type="PROSITE" id="PS00972">
    <property type="entry name" value="USP_1"/>
    <property type="match status" value="1"/>
</dbReference>
<evidence type="ECO:0000259" key="4">
    <source>
        <dbReference type="PROSITE" id="PS50235"/>
    </source>
</evidence>
<dbReference type="SUPFAM" id="SSF54001">
    <property type="entry name" value="Cysteine proteinases"/>
    <property type="match status" value="1"/>
</dbReference>
<gene>
    <name evidence="6" type="ORF">OVA965_LOCUS3815</name>
    <name evidence="7" type="ORF">TMI583_LOCUS3813</name>
</gene>
<evidence type="ECO:0000256" key="3">
    <source>
        <dbReference type="SAM" id="MobiDB-lite"/>
    </source>
</evidence>
<feature type="domain" description="CS" evidence="5">
    <location>
        <begin position="155"/>
        <end position="261"/>
    </location>
</feature>
<evidence type="ECO:0000259" key="5">
    <source>
        <dbReference type="PROSITE" id="PS51203"/>
    </source>
</evidence>
<name>A0A8S2CRL7_9BILA</name>
<comment type="catalytic activity">
    <reaction evidence="1">
        <text>Thiol-dependent hydrolysis of ester, thioester, amide, peptide and isopeptide bonds formed by the C-terminal Gly of ubiquitin (a 76-residue protein attached to proteins as an intracellular targeting signal).</text>
        <dbReference type="EC" id="3.4.19.12"/>
    </reaction>
</comment>
<protein>
    <recommendedName>
        <fullName evidence="2">ubiquitinyl hydrolase 1</fullName>
        <ecNumber evidence="2">3.4.19.12</ecNumber>
    </recommendedName>
</protein>
<dbReference type="GO" id="GO:0016579">
    <property type="term" value="P:protein deubiquitination"/>
    <property type="evidence" value="ECO:0007669"/>
    <property type="project" value="InterPro"/>
</dbReference>
<feature type="domain" description="USP" evidence="4">
    <location>
        <begin position="343"/>
        <end position="1071"/>
    </location>
</feature>
<feature type="domain" description="CS" evidence="5">
    <location>
        <begin position="4"/>
        <end position="95"/>
    </location>
</feature>
<dbReference type="PROSITE" id="PS51203">
    <property type="entry name" value="CS"/>
    <property type="match status" value="2"/>
</dbReference>
<dbReference type="EMBL" id="CAJOBA010000951">
    <property type="protein sequence ID" value="CAF3566986.1"/>
    <property type="molecule type" value="Genomic_DNA"/>
</dbReference>
<dbReference type="InterPro" id="IPR050185">
    <property type="entry name" value="Ub_carboxyl-term_hydrolase"/>
</dbReference>
<dbReference type="Gene3D" id="3.90.70.10">
    <property type="entry name" value="Cysteine proteinases"/>
    <property type="match status" value="2"/>
</dbReference>
<dbReference type="PANTHER" id="PTHR21646">
    <property type="entry name" value="UBIQUITIN CARBOXYL-TERMINAL HYDROLASE"/>
    <property type="match status" value="1"/>
</dbReference>
<dbReference type="EC" id="3.4.19.12" evidence="2"/>
<dbReference type="PROSITE" id="PS00973">
    <property type="entry name" value="USP_2"/>
    <property type="match status" value="1"/>
</dbReference>
<dbReference type="Pfam" id="PF04969">
    <property type="entry name" value="CS"/>
    <property type="match status" value="2"/>
</dbReference>